<dbReference type="PANTHER" id="PTHR10192">
    <property type="entry name" value="MOLYBDOPTERIN BIOSYNTHESIS PROTEIN"/>
    <property type="match status" value="1"/>
</dbReference>
<dbReference type="InterPro" id="IPR005111">
    <property type="entry name" value="MoeA_C_domain_IV"/>
</dbReference>
<dbReference type="RefSeq" id="WP_134213487.1">
    <property type="nucleotide sequence ID" value="NZ_QFFZ01000014.1"/>
</dbReference>
<gene>
    <name evidence="11" type="primary">moeA_2</name>
    <name evidence="11" type="ORF">Pmgp_01618</name>
</gene>
<comment type="similarity">
    <text evidence="3 9">Belongs to the MoeA family.</text>
</comment>
<keyword evidence="6 9" id="KW-0500">Molybdenum</keyword>
<comment type="catalytic activity">
    <reaction evidence="8">
        <text>adenylyl-molybdopterin + molybdate = Mo-molybdopterin + AMP + H(+)</text>
        <dbReference type="Rhea" id="RHEA:35047"/>
        <dbReference type="ChEBI" id="CHEBI:15378"/>
        <dbReference type="ChEBI" id="CHEBI:36264"/>
        <dbReference type="ChEBI" id="CHEBI:62727"/>
        <dbReference type="ChEBI" id="CHEBI:71302"/>
        <dbReference type="ChEBI" id="CHEBI:456215"/>
        <dbReference type="EC" id="2.10.1.1"/>
    </reaction>
</comment>
<dbReference type="OrthoDB" id="9804758at2"/>
<dbReference type="GO" id="GO:0046872">
    <property type="term" value="F:metal ion binding"/>
    <property type="evidence" value="ECO:0007669"/>
    <property type="project" value="UniProtKB-UniRule"/>
</dbReference>
<dbReference type="Gene3D" id="2.40.340.10">
    <property type="entry name" value="MoeA, C-terminal, domain IV"/>
    <property type="match status" value="1"/>
</dbReference>
<evidence type="ECO:0000256" key="2">
    <source>
        <dbReference type="ARBA" id="ARBA00005046"/>
    </source>
</evidence>
<accession>A0A4Y7RRP7</accession>
<dbReference type="Pfam" id="PF03453">
    <property type="entry name" value="MoeA_N"/>
    <property type="match status" value="1"/>
</dbReference>
<dbReference type="Gene3D" id="3.90.105.10">
    <property type="entry name" value="Molybdopterin biosynthesis moea protein, domain 2"/>
    <property type="match status" value="1"/>
</dbReference>
<evidence type="ECO:0000256" key="8">
    <source>
        <dbReference type="ARBA" id="ARBA00047317"/>
    </source>
</evidence>
<dbReference type="PANTHER" id="PTHR10192:SF5">
    <property type="entry name" value="GEPHYRIN"/>
    <property type="match status" value="1"/>
</dbReference>
<keyword evidence="9 11" id="KW-0808">Transferase</keyword>
<dbReference type="SUPFAM" id="SSF63867">
    <property type="entry name" value="MoeA C-terminal domain-like"/>
    <property type="match status" value="1"/>
</dbReference>
<dbReference type="SMART" id="SM00852">
    <property type="entry name" value="MoCF_biosynth"/>
    <property type="match status" value="1"/>
</dbReference>
<dbReference type="Gene3D" id="2.170.190.11">
    <property type="entry name" value="Molybdopterin biosynthesis moea protein, domain 3"/>
    <property type="match status" value="1"/>
</dbReference>
<reference evidence="11 12" key="1">
    <citation type="journal article" date="2018" name="Environ. Microbiol.">
        <title>Novel energy conservation strategies and behaviour of Pelotomaculum schinkii driving syntrophic propionate catabolism.</title>
        <authorList>
            <person name="Hidalgo-Ahumada C.A.P."/>
            <person name="Nobu M.K."/>
            <person name="Narihiro T."/>
            <person name="Tamaki H."/>
            <person name="Liu W.T."/>
            <person name="Kamagata Y."/>
            <person name="Stams A.J.M."/>
            <person name="Imachi H."/>
            <person name="Sousa D.Z."/>
        </authorList>
    </citation>
    <scope>NUCLEOTIDE SEQUENCE [LARGE SCALE GENOMIC DNA]</scope>
    <source>
        <strain evidence="11 12">MGP</strain>
    </source>
</reference>
<evidence type="ECO:0000313" key="11">
    <source>
        <dbReference type="EMBL" id="TEB11430.1"/>
    </source>
</evidence>
<evidence type="ECO:0000256" key="7">
    <source>
        <dbReference type="ARBA" id="ARBA00023150"/>
    </source>
</evidence>
<dbReference type="SUPFAM" id="SSF53218">
    <property type="entry name" value="Molybdenum cofactor biosynthesis proteins"/>
    <property type="match status" value="1"/>
</dbReference>
<dbReference type="Gene3D" id="3.40.980.10">
    <property type="entry name" value="MoaB/Mog-like domain"/>
    <property type="match status" value="1"/>
</dbReference>
<keyword evidence="7 9" id="KW-0501">Molybdenum cofactor biosynthesis</keyword>
<dbReference type="InterPro" id="IPR036688">
    <property type="entry name" value="MoeA_C_domain_IV_sf"/>
</dbReference>
<dbReference type="Proteomes" id="UP000297597">
    <property type="component" value="Unassembled WGS sequence"/>
</dbReference>
<evidence type="ECO:0000256" key="3">
    <source>
        <dbReference type="ARBA" id="ARBA00010763"/>
    </source>
</evidence>
<evidence type="ECO:0000256" key="5">
    <source>
        <dbReference type="ARBA" id="ARBA00021108"/>
    </source>
</evidence>
<evidence type="ECO:0000256" key="1">
    <source>
        <dbReference type="ARBA" id="ARBA00002901"/>
    </source>
</evidence>
<dbReference type="InterPro" id="IPR005110">
    <property type="entry name" value="MoeA_linker/N"/>
</dbReference>
<evidence type="ECO:0000256" key="6">
    <source>
        <dbReference type="ARBA" id="ARBA00022505"/>
    </source>
</evidence>
<dbReference type="AlphaFoldDB" id="A0A4Y7RRP7"/>
<dbReference type="CDD" id="cd00887">
    <property type="entry name" value="MoeA"/>
    <property type="match status" value="1"/>
</dbReference>
<evidence type="ECO:0000313" key="12">
    <source>
        <dbReference type="Proteomes" id="UP000297597"/>
    </source>
</evidence>
<dbReference type="GO" id="GO:0005829">
    <property type="term" value="C:cytosol"/>
    <property type="evidence" value="ECO:0007669"/>
    <property type="project" value="TreeGrafter"/>
</dbReference>
<sequence>MLENVKLEEAQELILSLVTPLPDETVPLLDALNRVIYKDIYSLSDLPSCDQSAVDGYAVSVSEKEKDHSFVVKEHLKPGEMPGYSLLPGEAAGVVTGGPLPGGTVSVVPHEVTRLAGNRLAFTGEIVPGENIKPHGEDFKAGELLARRGAVVNPGLTGALAAFGRSEVAVFRCPRVAILGLGQEVVDCSALPLPGQIRDSNGPLLAGLARKHGAQVTGVQLAGGGTLPQIKDQLERMLRQSDIVLTTGGTASGASDQALYAVRQTGAKVLFWGVRIKPGSHSGAAVYDDKLIISLSGNPAACSAGYHLLAAPVLRLLQGLNPWPRRVNAVCAGSYKKWGGPRRFVQGNLEADQKGLKVTVLPGQKSSMLRGLLNNGNALIDLPAGHPPLEEGAEVSVILLYPFKW</sequence>
<keyword evidence="9" id="KW-0479">Metal-binding</keyword>
<dbReference type="InterPro" id="IPR001453">
    <property type="entry name" value="MoaB/Mog_dom"/>
</dbReference>
<comment type="function">
    <text evidence="1 9">Catalyzes the insertion of molybdate into adenylated molybdopterin with the concomitant release of AMP.</text>
</comment>
<keyword evidence="12" id="KW-1185">Reference proteome</keyword>
<dbReference type="Pfam" id="PF03454">
    <property type="entry name" value="MoeA_C"/>
    <property type="match status" value="1"/>
</dbReference>
<evidence type="ECO:0000256" key="9">
    <source>
        <dbReference type="RuleBase" id="RU365090"/>
    </source>
</evidence>
<dbReference type="GO" id="GO:0061599">
    <property type="term" value="F:molybdopterin molybdotransferase activity"/>
    <property type="evidence" value="ECO:0007669"/>
    <property type="project" value="UniProtKB-UniRule"/>
</dbReference>
<comment type="cofactor">
    <cofactor evidence="9">
        <name>Mg(2+)</name>
        <dbReference type="ChEBI" id="CHEBI:18420"/>
    </cofactor>
</comment>
<comment type="pathway">
    <text evidence="2 9">Cofactor biosynthesis; molybdopterin biosynthesis.</text>
</comment>
<dbReference type="InterPro" id="IPR038987">
    <property type="entry name" value="MoeA-like"/>
</dbReference>
<dbReference type="SUPFAM" id="SSF63882">
    <property type="entry name" value="MoeA N-terminal region -like"/>
    <property type="match status" value="1"/>
</dbReference>
<keyword evidence="9" id="KW-0460">Magnesium</keyword>
<dbReference type="GO" id="GO:0006777">
    <property type="term" value="P:Mo-molybdopterin cofactor biosynthetic process"/>
    <property type="evidence" value="ECO:0007669"/>
    <property type="project" value="UniProtKB-UniRule"/>
</dbReference>
<dbReference type="EC" id="2.10.1.1" evidence="4 9"/>
<proteinExistence type="inferred from homology"/>
<dbReference type="Pfam" id="PF00994">
    <property type="entry name" value="MoCF_biosynth"/>
    <property type="match status" value="1"/>
</dbReference>
<dbReference type="EMBL" id="QFFZ01000014">
    <property type="protein sequence ID" value="TEB11430.1"/>
    <property type="molecule type" value="Genomic_DNA"/>
</dbReference>
<dbReference type="InterPro" id="IPR036135">
    <property type="entry name" value="MoeA_linker/N_sf"/>
</dbReference>
<dbReference type="InterPro" id="IPR036425">
    <property type="entry name" value="MoaB/Mog-like_dom_sf"/>
</dbReference>
<evidence type="ECO:0000256" key="4">
    <source>
        <dbReference type="ARBA" id="ARBA00013269"/>
    </source>
</evidence>
<dbReference type="UniPathway" id="UPA00344"/>
<name>A0A4Y7RRP7_9FIRM</name>
<feature type="domain" description="MoaB/Mog" evidence="10">
    <location>
        <begin position="177"/>
        <end position="316"/>
    </location>
</feature>
<comment type="caution">
    <text evidence="11">The sequence shown here is derived from an EMBL/GenBank/DDBJ whole genome shotgun (WGS) entry which is preliminary data.</text>
</comment>
<organism evidence="11 12">
    <name type="scientific">Pelotomaculum propionicicum</name>
    <dbReference type="NCBI Taxonomy" id="258475"/>
    <lineage>
        <taxon>Bacteria</taxon>
        <taxon>Bacillati</taxon>
        <taxon>Bacillota</taxon>
        <taxon>Clostridia</taxon>
        <taxon>Eubacteriales</taxon>
        <taxon>Desulfotomaculaceae</taxon>
        <taxon>Pelotomaculum</taxon>
    </lineage>
</organism>
<protein>
    <recommendedName>
        <fullName evidence="5 9">Molybdopterin molybdenumtransferase</fullName>
        <ecNumber evidence="4 9">2.10.1.1</ecNumber>
    </recommendedName>
</protein>
<evidence type="ECO:0000259" key="10">
    <source>
        <dbReference type="SMART" id="SM00852"/>
    </source>
</evidence>